<name>A0A9D1UF87_9FIRM</name>
<dbReference type="Pfam" id="PF24703">
    <property type="entry name" value="DUF7666"/>
    <property type="match status" value="1"/>
</dbReference>
<reference evidence="2" key="2">
    <citation type="submission" date="2021-04" db="EMBL/GenBank/DDBJ databases">
        <authorList>
            <person name="Gilroy R."/>
        </authorList>
    </citation>
    <scope>NUCLEOTIDE SEQUENCE</scope>
    <source>
        <strain evidence="2">421</strain>
    </source>
</reference>
<reference evidence="2" key="1">
    <citation type="journal article" date="2021" name="PeerJ">
        <title>Extensive microbial diversity within the chicken gut microbiome revealed by metagenomics and culture.</title>
        <authorList>
            <person name="Gilroy R."/>
            <person name="Ravi A."/>
            <person name="Getino M."/>
            <person name="Pursley I."/>
            <person name="Horton D.L."/>
            <person name="Alikhan N.F."/>
            <person name="Baker D."/>
            <person name="Gharbi K."/>
            <person name="Hall N."/>
            <person name="Watson M."/>
            <person name="Adriaenssens E.M."/>
            <person name="Foster-Nyarko E."/>
            <person name="Jarju S."/>
            <person name="Secka A."/>
            <person name="Antonio M."/>
            <person name="Oren A."/>
            <person name="Chaudhuri R.R."/>
            <person name="La Ragione R."/>
            <person name="Hildebrand F."/>
            <person name="Pallen M.J."/>
        </authorList>
    </citation>
    <scope>NUCLEOTIDE SEQUENCE</scope>
    <source>
        <strain evidence="2">421</strain>
    </source>
</reference>
<feature type="non-terminal residue" evidence="2">
    <location>
        <position position="192"/>
    </location>
</feature>
<gene>
    <name evidence="2" type="ORF">IAA48_03965</name>
</gene>
<feature type="domain" description="DUF7666" evidence="1">
    <location>
        <begin position="1"/>
        <end position="100"/>
    </location>
</feature>
<dbReference type="Proteomes" id="UP000824205">
    <property type="component" value="Unassembled WGS sequence"/>
</dbReference>
<organism evidence="2 3">
    <name type="scientific">Candidatus Eubacterium faecipullorum</name>
    <dbReference type="NCBI Taxonomy" id="2838571"/>
    <lineage>
        <taxon>Bacteria</taxon>
        <taxon>Bacillati</taxon>
        <taxon>Bacillota</taxon>
        <taxon>Clostridia</taxon>
        <taxon>Eubacteriales</taxon>
        <taxon>Eubacteriaceae</taxon>
        <taxon>Eubacterium</taxon>
    </lineage>
</organism>
<protein>
    <recommendedName>
        <fullName evidence="1">DUF7666 domain-containing protein</fullName>
    </recommendedName>
</protein>
<comment type="caution">
    <text evidence="2">The sequence shown here is derived from an EMBL/GenBank/DDBJ whole genome shotgun (WGS) entry which is preliminary data.</text>
</comment>
<evidence type="ECO:0000313" key="3">
    <source>
        <dbReference type="Proteomes" id="UP000824205"/>
    </source>
</evidence>
<accession>A0A9D1UF87</accession>
<sequence>MKGYKGFSPGLICEPDSEHKKQYAENTVYEEDKAECCRSGMHFCKYPLNVFGYYPPVTDKGVSEYAEVEALDKPVTNDEEKYCSKKLKIGAKIGIPALVQASVEYIKSNIVEEKNESSTGDGSAATNTGYYSAATNTGYCSAATNTGDRSAASVEGKDSIALAFGVESKAKGALGCYIVLAEWGEDDEGNRQ</sequence>
<evidence type="ECO:0000313" key="2">
    <source>
        <dbReference type="EMBL" id="HIW85632.1"/>
    </source>
</evidence>
<dbReference type="AlphaFoldDB" id="A0A9D1UF87"/>
<proteinExistence type="predicted"/>
<evidence type="ECO:0000259" key="1">
    <source>
        <dbReference type="Pfam" id="PF24703"/>
    </source>
</evidence>
<dbReference type="InterPro" id="IPR056083">
    <property type="entry name" value="DUF7666"/>
</dbReference>
<dbReference type="EMBL" id="DXGE01000017">
    <property type="protein sequence ID" value="HIW85632.1"/>
    <property type="molecule type" value="Genomic_DNA"/>
</dbReference>